<dbReference type="EC" id="3.5.2.6" evidence="3"/>
<evidence type="ECO:0000256" key="2">
    <source>
        <dbReference type="ARBA" id="ARBA00009009"/>
    </source>
</evidence>
<evidence type="ECO:0000313" key="5">
    <source>
        <dbReference type="EMBL" id="EER46054.1"/>
    </source>
</evidence>
<evidence type="ECO:0000313" key="6">
    <source>
        <dbReference type="Proteomes" id="UP000005532"/>
    </source>
</evidence>
<dbReference type="PANTHER" id="PTHR35333">
    <property type="entry name" value="BETA-LACTAMASE"/>
    <property type="match status" value="1"/>
</dbReference>
<dbReference type="GO" id="GO:0008800">
    <property type="term" value="F:beta-lactamase activity"/>
    <property type="evidence" value="ECO:0007669"/>
    <property type="project" value="UniProtKB-EC"/>
</dbReference>
<organism evidence="5 6">
    <name type="scientific">Actinobacillus minor NM305</name>
    <dbReference type="NCBI Taxonomy" id="637911"/>
    <lineage>
        <taxon>Bacteria</taxon>
        <taxon>Pseudomonadati</taxon>
        <taxon>Pseudomonadota</taxon>
        <taxon>Gammaproteobacteria</taxon>
        <taxon>Pasteurellales</taxon>
        <taxon>Pasteurellaceae</taxon>
        <taxon>Actinobacillus</taxon>
    </lineage>
</organism>
<evidence type="ECO:0000256" key="3">
    <source>
        <dbReference type="ARBA" id="ARBA00012865"/>
    </source>
</evidence>
<gene>
    <name evidence="5" type="ORF">AM305_03288</name>
</gene>
<sequence>LEPDLNQAKPNDIRDTSTPKQMAMNLNAYLLGNTLTESQKTILWNWLDNNATGNPLIRAATPTSWKVYDKSGAGKYGVRNDIAVVRIPNRKPIVMAIMSTQFTEEAKFNNKLVEDAAKQVFHTLQLN</sequence>
<dbReference type="OrthoDB" id="9784149at2"/>
<evidence type="ECO:0000256" key="1">
    <source>
        <dbReference type="ARBA" id="ARBA00001526"/>
    </source>
</evidence>
<feature type="domain" description="Beta-lactamase class A catalytic" evidence="4">
    <location>
        <begin position="3"/>
        <end position="98"/>
    </location>
</feature>
<accession>C5S4W2</accession>
<evidence type="ECO:0000259" key="4">
    <source>
        <dbReference type="Pfam" id="PF13354"/>
    </source>
</evidence>
<comment type="catalytic activity">
    <reaction evidence="1">
        <text>a beta-lactam + H2O = a substituted beta-amino acid</text>
        <dbReference type="Rhea" id="RHEA:20401"/>
        <dbReference type="ChEBI" id="CHEBI:15377"/>
        <dbReference type="ChEBI" id="CHEBI:35627"/>
        <dbReference type="ChEBI" id="CHEBI:140347"/>
        <dbReference type="EC" id="3.5.2.6"/>
    </reaction>
</comment>
<dbReference type="EMBL" id="ACQL01000157">
    <property type="protein sequence ID" value="EER46054.1"/>
    <property type="molecule type" value="Genomic_DNA"/>
</dbReference>
<dbReference type="GO" id="GO:0046677">
    <property type="term" value="P:response to antibiotic"/>
    <property type="evidence" value="ECO:0007669"/>
    <property type="project" value="InterPro"/>
</dbReference>
<dbReference type="SUPFAM" id="SSF56601">
    <property type="entry name" value="beta-lactamase/transpeptidase-like"/>
    <property type="match status" value="1"/>
</dbReference>
<dbReference type="PANTHER" id="PTHR35333:SF3">
    <property type="entry name" value="BETA-LACTAMASE-TYPE TRANSPEPTIDASE FOLD CONTAINING PROTEIN"/>
    <property type="match status" value="1"/>
</dbReference>
<dbReference type="Proteomes" id="UP000005532">
    <property type="component" value="Unassembled WGS sequence"/>
</dbReference>
<feature type="non-terminal residue" evidence="5">
    <location>
        <position position="1"/>
    </location>
</feature>
<dbReference type="eggNOG" id="COG2367">
    <property type="taxonomic scope" value="Bacteria"/>
</dbReference>
<comment type="caution">
    <text evidence="5">The sequence shown here is derived from an EMBL/GenBank/DDBJ whole genome shotgun (WGS) entry which is preliminary data.</text>
</comment>
<dbReference type="InterPro" id="IPR045155">
    <property type="entry name" value="Beta-lactam_cat"/>
</dbReference>
<dbReference type="AlphaFoldDB" id="C5S4W2"/>
<name>C5S4W2_9PAST</name>
<reference evidence="5 6" key="1">
    <citation type="journal article" date="2010" name="Vet. Microbiol.">
        <title>Production of haemolysins by strains of the Actinobacillus minor/porcitonsillarum complex.</title>
        <authorList>
            <person name="Arya G."/>
            <person name="Niven D.F."/>
        </authorList>
    </citation>
    <scope>NUCLEOTIDE SEQUENCE [LARGE SCALE GENOMIC DNA]</scope>
    <source>
        <strain evidence="5 6">NM305</strain>
    </source>
</reference>
<comment type="similarity">
    <text evidence="2">Belongs to the class-A beta-lactamase family.</text>
</comment>
<dbReference type="GO" id="GO:0030655">
    <property type="term" value="P:beta-lactam antibiotic catabolic process"/>
    <property type="evidence" value="ECO:0007669"/>
    <property type="project" value="InterPro"/>
</dbReference>
<dbReference type="InterPro" id="IPR000871">
    <property type="entry name" value="Beta-lactam_class-A"/>
</dbReference>
<dbReference type="Gene3D" id="3.40.710.10">
    <property type="entry name" value="DD-peptidase/beta-lactamase superfamily"/>
    <property type="match status" value="1"/>
</dbReference>
<dbReference type="PRINTS" id="PR00118">
    <property type="entry name" value="BLACTAMASEA"/>
</dbReference>
<dbReference type="RefSeq" id="WP_005826056.1">
    <property type="nucleotide sequence ID" value="NZ_ACQL01000157.1"/>
</dbReference>
<protein>
    <recommendedName>
        <fullName evidence="3">beta-lactamase</fullName>
        <ecNumber evidence="3">3.5.2.6</ecNumber>
    </recommendedName>
</protein>
<dbReference type="InterPro" id="IPR012338">
    <property type="entry name" value="Beta-lactam/transpept-like"/>
</dbReference>
<proteinExistence type="inferred from homology"/>
<dbReference type="Pfam" id="PF13354">
    <property type="entry name" value="Beta-lactamase2"/>
    <property type="match status" value="1"/>
</dbReference>